<name>A0A3P8D2T4_9TREM</name>
<evidence type="ECO:0000313" key="1">
    <source>
        <dbReference type="EMBL" id="VDO90665.1"/>
    </source>
</evidence>
<accession>A0A3P8D2T4</accession>
<evidence type="ECO:0000313" key="2">
    <source>
        <dbReference type="Proteomes" id="UP000269396"/>
    </source>
</evidence>
<dbReference type="AlphaFoldDB" id="A0A3P8D2T4"/>
<dbReference type="EMBL" id="UZAL01004598">
    <property type="protein sequence ID" value="VDO90665.1"/>
    <property type="molecule type" value="Genomic_DNA"/>
</dbReference>
<sequence length="48" mass="5598">MKFTPVNVDLLPLDLLSDSQNKTIHELLSHNESCKFIIKHIKKIIILR</sequence>
<reference evidence="1 2" key="1">
    <citation type="submission" date="2018-11" db="EMBL/GenBank/DDBJ databases">
        <authorList>
            <consortium name="Pathogen Informatics"/>
        </authorList>
    </citation>
    <scope>NUCLEOTIDE SEQUENCE [LARGE SCALE GENOMIC DNA]</scope>
    <source>
        <strain>Denwood</strain>
        <strain evidence="2">Zambia</strain>
    </source>
</reference>
<gene>
    <name evidence="1" type="ORF">SMTD_LOCUS2944</name>
</gene>
<proteinExistence type="predicted"/>
<protein>
    <submittedName>
        <fullName evidence="1">Uncharacterized protein</fullName>
    </submittedName>
</protein>
<organism evidence="1 2">
    <name type="scientific">Schistosoma mattheei</name>
    <dbReference type="NCBI Taxonomy" id="31246"/>
    <lineage>
        <taxon>Eukaryota</taxon>
        <taxon>Metazoa</taxon>
        <taxon>Spiralia</taxon>
        <taxon>Lophotrochozoa</taxon>
        <taxon>Platyhelminthes</taxon>
        <taxon>Trematoda</taxon>
        <taxon>Digenea</taxon>
        <taxon>Strigeidida</taxon>
        <taxon>Schistosomatoidea</taxon>
        <taxon>Schistosomatidae</taxon>
        <taxon>Schistosoma</taxon>
    </lineage>
</organism>
<keyword evidence="2" id="KW-1185">Reference proteome</keyword>
<dbReference type="Proteomes" id="UP000269396">
    <property type="component" value="Unassembled WGS sequence"/>
</dbReference>